<reference evidence="9 10" key="1">
    <citation type="submission" date="2017-10" db="EMBL/GenBank/DDBJ databases">
        <title>Two draft genome sequences of Pusillimonas sp. strains isolated from a nitrate- and radionuclide-contaminated groundwater in Russia.</title>
        <authorList>
            <person name="Grouzdev D.S."/>
            <person name="Tourova T.P."/>
            <person name="Goeva M.A."/>
            <person name="Babich T.L."/>
            <person name="Sokolova D.S."/>
            <person name="Abdullin R."/>
            <person name="Poltaraus A.B."/>
            <person name="Toshchakov S.V."/>
            <person name="Nazina T.N."/>
        </authorList>
    </citation>
    <scope>NUCLEOTIDE SEQUENCE [LARGE SCALE GENOMIC DNA]</scope>
    <source>
        <strain evidence="9 10">JR1/69-3-13</strain>
    </source>
</reference>
<evidence type="ECO:0000256" key="2">
    <source>
        <dbReference type="ARBA" id="ARBA00004167"/>
    </source>
</evidence>
<evidence type="ECO:0000256" key="6">
    <source>
        <dbReference type="ARBA" id="ARBA00022989"/>
    </source>
</evidence>
<comment type="subcellular location">
    <subcellularLocation>
        <location evidence="2">Membrane</location>
        <topology evidence="2">Single-pass membrane protein</topology>
    </subcellularLocation>
</comment>
<dbReference type="NCBIfam" id="TIGR02661">
    <property type="entry name" value="MauD"/>
    <property type="match status" value="1"/>
</dbReference>
<comment type="pathway">
    <text evidence="3">One-carbon metabolism; methylamine degradation.</text>
</comment>
<dbReference type="InterPro" id="IPR036249">
    <property type="entry name" value="Thioredoxin-like_sf"/>
</dbReference>
<comment type="caution">
    <text evidence="9">The sequence shown here is derived from an EMBL/GenBank/DDBJ whole genome shotgun (WGS) entry which is preliminary data.</text>
</comment>
<dbReference type="Proteomes" id="UP000234190">
    <property type="component" value="Unassembled WGS sequence"/>
</dbReference>
<proteinExistence type="predicted"/>
<dbReference type="EMBL" id="PDNW01000014">
    <property type="protein sequence ID" value="PLC48943.1"/>
    <property type="molecule type" value="Genomic_DNA"/>
</dbReference>
<evidence type="ECO:0000313" key="9">
    <source>
        <dbReference type="EMBL" id="PLC48943.1"/>
    </source>
</evidence>
<sequence>MNGLMISNVILWAVVLGLVLVVLALSRQIGVLYERVAPMGALTMDKGPGIGEPAPRFELVDLLGRKQWVGTPGAKSQLLFFLSPTCPVCKKLIPILKSVAASEKQWLNIVLASDGEMPEHLAFYRQAALQQFPYLLSTSLGMGFQISKLPYAVLLDDQGIVRAKGLINSREQLESLFTAKELGVASAQEFLANSDLRETQVSRKENVNALAG</sequence>
<comment type="function">
    <text evidence="1">May be specifically involved in the processing, transport, and/or maturation of the MADH beta-subunit.</text>
</comment>
<dbReference type="RefSeq" id="WP_102074862.1">
    <property type="nucleotide sequence ID" value="NZ_PDNW01000014.1"/>
</dbReference>
<dbReference type="UniPathway" id="UPA00895"/>
<protein>
    <recommendedName>
        <fullName evidence="4">Methylamine utilization protein MauD</fullName>
    </recommendedName>
</protein>
<dbReference type="SUPFAM" id="SSF52833">
    <property type="entry name" value="Thioredoxin-like"/>
    <property type="match status" value="1"/>
</dbReference>
<dbReference type="Gene3D" id="3.40.30.10">
    <property type="entry name" value="Glutaredoxin"/>
    <property type="match status" value="1"/>
</dbReference>
<accession>A0A2N4U1Q3</accession>
<keyword evidence="7" id="KW-0472">Membrane</keyword>
<dbReference type="GO" id="GO:0016020">
    <property type="term" value="C:membrane"/>
    <property type="evidence" value="ECO:0007669"/>
    <property type="project" value="UniProtKB-SubCell"/>
</dbReference>
<gene>
    <name evidence="9" type="primary">mauD</name>
    <name evidence="9" type="ORF">CR159_15415</name>
</gene>
<evidence type="ECO:0000256" key="7">
    <source>
        <dbReference type="ARBA" id="ARBA00023136"/>
    </source>
</evidence>
<evidence type="ECO:0000259" key="8">
    <source>
        <dbReference type="PROSITE" id="PS51352"/>
    </source>
</evidence>
<keyword evidence="6" id="KW-1133">Transmembrane helix</keyword>
<evidence type="ECO:0000256" key="4">
    <source>
        <dbReference type="ARBA" id="ARBA00019076"/>
    </source>
</evidence>
<dbReference type="GO" id="GO:0030416">
    <property type="term" value="P:methylamine metabolic process"/>
    <property type="evidence" value="ECO:0007669"/>
    <property type="project" value="InterPro"/>
</dbReference>
<evidence type="ECO:0000313" key="10">
    <source>
        <dbReference type="Proteomes" id="UP000234190"/>
    </source>
</evidence>
<dbReference type="OrthoDB" id="462848at2"/>
<name>A0A2N4U1Q3_9BURK</name>
<evidence type="ECO:0000256" key="5">
    <source>
        <dbReference type="ARBA" id="ARBA00022692"/>
    </source>
</evidence>
<keyword evidence="10" id="KW-1185">Reference proteome</keyword>
<dbReference type="InterPro" id="IPR013478">
    <property type="entry name" value="MeN_DH_accessory"/>
</dbReference>
<dbReference type="AlphaFoldDB" id="A0A2N4U1Q3"/>
<evidence type="ECO:0000256" key="1">
    <source>
        <dbReference type="ARBA" id="ARBA00003475"/>
    </source>
</evidence>
<organism evidence="9 10">
    <name type="scientific">Pollutimonas subterranea</name>
    <dbReference type="NCBI Taxonomy" id="2045210"/>
    <lineage>
        <taxon>Bacteria</taxon>
        <taxon>Pseudomonadati</taxon>
        <taxon>Pseudomonadota</taxon>
        <taxon>Betaproteobacteria</taxon>
        <taxon>Burkholderiales</taxon>
        <taxon>Alcaligenaceae</taxon>
        <taxon>Pollutimonas</taxon>
    </lineage>
</organism>
<dbReference type="PROSITE" id="PS51352">
    <property type="entry name" value="THIOREDOXIN_2"/>
    <property type="match status" value="1"/>
</dbReference>
<feature type="domain" description="Thioredoxin" evidence="8">
    <location>
        <begin position="48"/>
        <end position="182"/>
    </location>
</feature>
<dbReference type="InterPro" id="IPR013766">
    <property type="entry name" value="Thioredoxin_domain"/>
</dbReference>
<evidence type="ECO:0000256" key="3">
    <source>
        <dbReference type="ARBA" id="ARBA00004856"/>
    </source>
</evidence>
<keyword evidence="5" id="KW-0812">Transmembrane</keyword>